<gene>
    <name evidence="1" type="ORF">MHSWG343_04390</name>
</gene>
<name>A0A478FQ78_9MOLU</name>
<evidence type="ECO:0000313" key="2">
    <source>
        <dbReference type="Proteomes" id="UP000324831"/>
    </source>
</evidence>
<protein>
    <submittedName>
        <fullName evidence="1">Uncharacterized protein</fullName>
    </submittedName>
</protein>
<comment type="caution">
    <text evidence="1">The sequence shown here is derived from an EMBL/GenBank/DDBJ whole genome shotgun (WGS) entry which is preliminary data.</text>
</comment>
<accession>A0A478FQ78</accession>
<proteinExistence type="predicted"/>
<dbReference type="RefSeq" id="WP_216083503.1">
    <property type="nucleotide sequence ID" value="NZ_CACTIB010000031.1"/>
</dbReference>
<organism evidence="1 2">
    <name type="scientific">Candidatus Mycoplasma haematohominis</name>
    <dbReference type="NCBI Taxonomy" id="1494318"/>
    <lineage>
        <taxon>Bacteria</taxon>
        <taxon>Bacillati</taxon>
        <taxon>Mycoplasmatota</taxon>
        <taxon>Mollicutes</taxon>
        <taxon>Mycoplasmataceae</taxon>
        <taxon>Mycoplasma</taxon>
    </lineage>
</organism>
<dbReference type="EMBL" id="BIMN01000002">
    <property type="protein sequence ID" value="GCE63442.1"/>
    <property type="molecule type" value="Genomic_DNA"/>
</dbReference>
<dbReference type="Proteomes" id="UP000324831">
    <property type="component" value="Unassembled WGS sequence"/>
</dbReference>
<evidence type="ECO:0000313" key="1">
    <source>
        <dbReference type="EMBL" id="GCE63442.1"/>
    </source>
</evidence>
<dbReference type="AlphaFoldDB" id="A0A478FQ78"/>
<sequence length="272" mass="30148">MDPIKLSAGALGVAILAGGSYGIYDAVSWIMPDDYLVLSKCSNKGDYSSDNKAGKDYGRYLIGAYDKQNEKWWNWSYRWWQYDLKNNSNTLDDKFNSSDKIKSAFSVKEDNSADNAKALNKVCEGLYKGNSSDVDPTSGINNLKNNFWKYCSFLGKSPTTVGVKDEKEVYQSGKHGETKKANLISTVDPENSVFWEVRNEEFFGNDAEINGSSADATNDSVFHKLFKTPVGENRGHIRDACKKAYGLSSSESGSDKATEANVLKFCSLKGKE</sequence>
<reference evidence="1 2" key="1">
    <citation type="submission" date="2019-01" db="EMBL/GenBank/DDBJ databases">
        <title>Draft genome sequences of Candidatus Mycoplasma haemohominis SWG34-3 identified from a patient with pyrexia, anemia and liver dysfunction.</title>
        <authorList>
            <person name="Sekizuka T."/>
            <person name="Hattori N."/>
            <person name="Katano H."/>
            <person name="Takuma T."/>
            <person name="Ito T."/>
            <person name="Arai N."/>
            <person name="Yanai R."/>
            <person name="Ishii S."/>
            <person name="Miura Y."/>
            <person name="Tokunaga T."/>
            <person name="Watanabe H."/>
            <person name="Nomura N."/>
            <person name="Eguchi J."/>
            <person name="Arai T."/>
            <person name="Hasegawa H."/>
            <person name="Nakamaki T."/>
            <person name="Wakita T."/>
            <person name="Niki Y."/>
            <person name="Kuroda M."/>
        </authorList>
    </citation>
    <scope>NUCLEOTIDE SEQUENCE [LARGE SCALE GENOMIC DNA]</scope>
    <source>
        <strain evidence="1">SWG34-3</strain>
    </source>
</reference>